<keyword evidence="4" id="KW-1185">Reference proteome</keyword>
<dbReference type="SMART" id="SM00062">
    <property type="entry name" value="PBPb"/>
    <property type="match status" value="1"/>
</dbReference>
<name>A0A5C4MMZ4_9RHOB</name>
<dbReference type="Gene3D" id="3.40.190.10">
    <property type="entry name" value="Periplasmic binding protein-like II"/>
    <property type="match status" value="2"/>
</dbReference>
<dbReference type="PANTHER" id="PTHR35936">
    <property type="entry name" value="MEMBRANE-BOUND LYTIC MUREIN TRANSGLYCOSYLASE F"/>
    <property type="match status" value="1"/>
</dbReference>
<comment type="caution">
    <text evidence="3">The sequence shown here is derived from an EMBL/GenBank/DDBJ whole genome shotgun (WGS) entry which is preliminary data.</text>
</comment>
<dbReference type="InterPro" id="IPR001638">
    <property type="entry name" value="Solute-binding_3/MltF_N"/>
</dbReference>
<evidence type="ECO:0000313" key="4">
    <source>
        <dbReference type="Proteomes" id="UP000305887"/>
    </source>
</evidence>
<dbReference type="AlphaFoldDB" id="A0A5C4MMZ4"/>
<organism evidence="3 4">
    <name type="scientific">Rubellimicrobium rubrum</name>
    <dbReference type="NCBI Taxonomy" id="2585369"/>
    <lineage>
        <taxon>Bacteria</taxon>
        <taxon>Pseudomonadati</taxon>
        <taxon>Pseudomonadota</taxon>
        <taxon>Alphaproteobacteria</taxon>
        <taxon>Rhodobacterales</taxon>
        <taxon>Roseobacteraceae</taxon>
        <taxon>Rubellimicrobium</taxon>
    </lineage>
</organism>
<evidence type="ECO:0000256" key="1">
    <source>
        <dbReference type="ARBA" id="ARBA00022729"/>
    </source>
</evidence>
<dbReference type="OrthoDB" id="176845at2"/>
<accession>A0A5C4MMZ4</accession>
<sequence length="286" mass="30951">MPSVKPRNPALGHDRILGTALALLTFWVGAAGAQTSDLVSRTAFRVCSDPAAYPASTEDGTGYENKIAELLAGELGRPVEYAWYPMSTGFIRNTLAAARCDVVIGYAQGDEMVLNTNHYLTSAYVLVVPSDGPLAEVTELSDPKLQEATIGVIAGSPPATHMAQQGLLDDIRSYDLFADRRYKSPPDLMLADLESGAIDAAVMWGPIAGPMVKDRGLPLTVTPLIHETAMPHLFYRITMGVRQGEDAWKRELNSLLRRNQDRIDTILREAGVPLVNDMGTALKSEG</sequence>
<dbReference type="EMBL" id="VDFU01000030">
    <property type="protein sequence ID" value="TNC46946.1"/>
    <property type="molecule type" value="Genomic_DNA"/>
</dbReference>
<gene>
    <name evidence="3" type="ORF">FHG66_17805</name>
</gene>
<feature type="domain" description="Solute-binding protein family 3/N-terminal" evidence="2">
    <location>
        <begin position="43"/>
        <end position="270"/>
    </location>
</feature>
<evidence type="ECO:0000259" key="2">
    <source>
        <dbReference type="SMART" id="SM00062"/>
    </source>
</evidence>
<dbReference type="SUPFAM" id="SSF53850">
    <property type="entry name" value="Periplasmic binding protein-like II"/>
    <property type="match status" value="1"/>
</dbReference>
<proteinExistence type="predicted"/>
<dbReference type="RefSeq" id="WP_139078397.1">
    <property type="nucleotide sequence ID" value="NZ_VDFU01000030.1"/>
</dbReference>
<dbReference type="PANTHER" id="PTHR35936:SF17">
    <property type="entry name" value="ARGININE-BINDING EXTRACELLULAR PROTEIN ARTP"/>
    <property type="match status" value="1"/>
</dbReference>
<protein>
    <submittedName>
        <fullName evidence="3">Quinoprotein dehydrogenase-associated putative ABC transporter substrate-binding protein</fullName>
    </submittedName>
</protein>
<keyword evidence="1" id="KW-0732">Signal</keyword>
<dbReference type="NCBIfam" id="TIGR03871">
    <property type="entry name" value="ABC_peri_MoxJ_2"/>
    <property type="match status" value="1"/>
</dbReference>
<dbReference type="Proteomes" id="UP000305887">
    <property type="component" value="Unassembled WGS sequence"/>
</dbReference>
<reference evidence="3 4" key="1">
    <citation type="submission" date="2019-06" db="EMBL/GenBank/DDBJ databases">
        <title>YIM 131921 draft genome.</title>
        <authorList>
            <person name="Jiang L."/>
        </authorList>
    </citation>
    <scope>NUCLEOTIDE SEQUENCE [LARGE SCALE GENOMIC DNA]</scope>
    <source>
        <strain evidence="3 4">YIM 131921</strain>
    </source>
</reference>
<evidence type="ECO:0000313" key="3">
    <source>
        <dbReference type="EMBL" id="TNC46946.1"/>
    </source>
</evidence>
<dbReference type="InterPro" id="IPR022448">
    <property type="entry name" value="Quinoprotein_dehydrogenase"/>
</dbReference>